<protein>
    <submittedName>
        <fullName evidence="1">Uncharacterized protein</fullName>
    </submittedName>
</protein>
<proteinExistence type="predicted"/>
<keyword evidence="2" id="KW-1185">Reference proteome</keyword>
<sequence>MDNRISLSENASLTQTCLSFFEDDRRSGRRLADEDWFARRSHRASPFEAADQSGFCEPRQREDVEESRSALAAIINTERIVWKQLYTRRDRLFQEGVSQLRRNRGGLTQLATYIGPSNLANWETSLRRSKARPLISGNAGLDSAALTAKCQRITPQAIIRNTADPRCFGAKKPPYIRTECDVGRLSKICLQNVCKGDVLSAVGRLLLD</sequence>
<organism evidence="1 2">
    <name type="scientific">Favolaschia claudopus</name>
    <dbReference type="NCBI Taxonomy" id="2862362"/>
    <lineage>
        <taxon>Eukaryota</taxon>
        <taxon>Fungi</taxon>
        <taxon>Dikarya</taxon>
        <taxon>Basidiomycota</taxon>
        <taxon>Agaricomycotina</taxon>
        <taxon>Agaricomycetes</taxon>
        <taxon>Agaricomycetidae</taxon>
        <taxon>Agaricales</taxon>
        <taxon>Marasmiineae</taxon>
        <taxon>Mycenaceae</taxon>
        <taxon>Favolaschia</taxon>
    </lineage>
</organism>
<dbReference type="Proteomes" id="UP001362999">
    <property type="component" value="Unassembled WGS sequence"/>
</dbReference>
<accession>A0AAW0B0V2</accession>
<gene>
    <name evidence="1" type="ORF">R3P38DRAFT_3359050</name>
</gene>
<evidence type="ECO:0000313" key="1">
    <source>
        <dbReference type="EMBL" id="KAK7019521.1"/>
    </source>
</evidence>
<dbReference type="AlphaFoldDB" id="A0AAW0B0V2"/>
<evidence type="ECO:0000313" key="2">
    <source>
        <dbReference type="Proteomes" id="UP001362999"/>
    </source>
</evidence>
<comment type="caution">
    <text evidence="1">The sequence shown here is derived from an EMBL/GenBank/DDBJ whole genome shotgun (WGS) entry which is preliminary data.</text>
</comment>
<reference evidence="1 2" key="1">
    <citation type="journal article" date="2024" name="J Genomics">
        <title>Draft genome sequencing and assembly of Favolaschia claudopus CIRM-BRFM 2984 isolated from oak limbs.</title>
        <authorList>
            <person name="Navarro D."/>
            <person name="Drula E."/>
            <person name="Chaduli D."/>
            <person name="Cazenave R."/>
            <person name="Ahrendt S."/>
            <person name="Wang J."/>
            <person name="Lipzen A."/>
            <person name="Daum C."/>
            <person name="Barry K."/>
            <person name="Grigoriev I.V."/>
            <person name="Favel A."/>
            <person name="Rosso M.N."/>
            <person name="Martin F."/>
        </authorList>
    </citation>
    <scope>NUCLEOTIDE SEQUENCE [LARGE SCALE GENOMIC DNA]</scope>
    <source>
        <strain evidence="1 2">CIRM-BRFM 2984</strain>
    </source>
</reference>
<name>A0AAW0B0V2_9AGAR</name>
<dbReference type="EMBL" id="JAWWNJ010000043">
    <property type="protein sequence ID" value="KAK7019521.1"/>
    <property type="molecule type" value="Genomic_DNA"/>
</dbReference>